<feature type="compositionally biased region" description="Basic residues" evidence="1">
    <location>
        <begin position="250"/>
        <end position="261"/>
    </location>
</feature>
<feature type="compositionally biased region" description="Basic and acidic residues" evidence="1">
    <location>
        <begin position="123"/>
        <end position="133"/>
    </location>
</feature>
<accession>A0A3P7M8T4</accession>
<name>A0A3P7M8T4_CYLGO</name>
<evidence type="ECO:0000313" key="3">
    <source>
        <dbReference type="Proteomes" id="UP000271889"/>
    </source>
</evidence>
<feature type="compositionally biased region" description="Basic residues" evidence="1">
    <location>
        <begin position="300"/>
        <end position="309"/>
    </location>
</feature>
<proteinExistence type="predicted"/>
<reference evidence="2 3" key="1">
    <citation type="submission" date="2018-11" db="EMBL/GenBank/DDBJ databases">
        <authorList>
            <consortium name="Pathogen Informatics"/>
        </authorList>
    </citation>
    <scope>NUCLEOTIDE SEQUENCE [LARGE SCALE GENOMIC DNA]</scope>
</reference>
<gene>
    <name evidence="2" type="ORF">CGOC_LOCUS10222</name>
</gene>
<keyword evidence="3" id="KW-1185">Reference proteome</keyword>
<dbReference type="Proteomes" id="UP000271889">
    <property type="component" value="Unassembled WGS sequence"/>
</dbReference>
<evidence type="ECO:0000256" key="1">
    <source>
        <dbReference type="SAM" id="MobiDB-lite"/>
    </source>
</evidence>
<sequence length="424" mass="45896">MPSKGVEHINTTKLESKQKFIRPSPESSLSGSAGEQEVKKDVLEPPATTHPVGPPSTLPPNVADGPSKKEEKESMPQVPTLKPLPSTLLSSKTAEVSQITKPELKHSFAKVHAIPPSAALPESAKEETSKNIKLETPPALPKYVEEDKTAKVEVKPIPAAVSPTRVPLKAVEVLNQMAPAMFTISEIETKAKTLKSEQFLEAPASISPSVPQGEPDDKAKKIEPSVSTKSQSPHRPTILPFKIGADVKVTKLKPKQPRAKKKELGLNTTTAISPTSLPSPLKEKKMKFELPPTLSPKVMKDKKHLKGKVVHSPAEPQTLTPVVMPTKIEEKSSKSEPRRPSVVEEMNAVRELGSPQDDATDRDGLSLETIDVHSVVDLRQHGTFYVAMPDESRIETKGSTNIQGSIKLADDGKSPKVLAYINVG</sequence>
<protein>
    <submittedName>
        <fullName evidence="2">Uncharacterized protein</fullName>
    </submittedName>
</protein>
<dbReference type="EMBL" id="UYRV01110239">
    <property type="protein sequence ID" value="VDN25855.1"/>
    <property type="molecule type" value="Genomic_DNA"/>
</dbReference>
<feature type="compositionally biased region" description="Polar residues" evidence="1">
    <location>
        <begin position="225"/>
        <end position="234"/>
    </location>
</feature>
<evidence type="ECO:0000313" key="2">
    <source>
        <dbReference type="EMBL" id="VDN25855.1"/>
    </source>
</evidence>
<feature type="compositionally biased region" description="Basic and acidic residues" evidence="1">
    <location>
        <begin position="327"/>
        <end position="342"/>
    </location>
</feature>
<feature type="region of interest" description="Disordered" evidence="1">
    <location>
        <begin position="1"/>
        <end position="138"/>
    </location>
</feature>
<feature type="compositionally biased region" description="Polar residues" evidence="1">
    <location>
        <begin position="266"/>
        <end position="278"/>
    </location>
</feature>
<organism evidence="2 3">
    <name type="scientific">Cylicostephanus goldi</name>
    <name type="common">Nematode worm</name>
    <dbReference type="NCBI Taxonomy" id="71465"/>
    <lineage>
        <taxon>Eukaryota</taxon>
        <taxon>Metazoa</taxon>
        <taxon>Ecdysozoa</taxon>
        <taxon>Nematoda</taxon>
        <taxon>Chromadorea</taxon>
        <taxon>Rhabditida</taxon>
        <taxon>Rhabditina</taxon>
        <taxon>Rhabditomorpha</taxon>
        <taxon>Strongyloidea</taxon>
        <taxon>Strongylidae</taxon>
        <taxon>Cylicostephanus</taxon>
    </lineage>
</organism>
<feature type="region of interest" description="Disordered" evidence="1">
    <location>
        <begin position="201"/>
        <end position="342"/>
    </location>
</feature>
<dbReference type="AlphaFoldDB" id="A0A3P7M8T4"/>
<dbReference type="OrthoDB" id="5870173at2759"/>
<feature type="compositionally biased region" description="Low complexity" evidence="1">
    <location>
        <begin position="79"/>
        <end position="93"/>
    </location>
</feature>